<dbReference type="AlphaFoldDB" id="A0A194VT43"/>
<dbReference type="GO" id="GO:0005634">
    <property type="term" value="C:nucleus"/>
    <property type="evidence" value="ECO:0007669"/>
    <property type="project" value="TreeGrafter"/>
</dbReference>
<dbReference type="InterPro" id="IPR051061">
    <property type="entry name" value="Zinc_finger_trans_reg"/>
</dbReference>
<keyword evidence="5" id="KW-1185">Reference proteome</keyword>
<feature type="compositionally biased region" description="Low complexity" evidence="2">
    <location>
        <begin position="501"/>
        <end position="526"/>
    </location>
</feature>
<sequence length="672" mass="73391">MMWLTPNTSTRNNISTYQHRQSPYSDQTSRHSSFSRAVTPNTSTFFSTIDPDNTLDIDSEVSSLSASSSPQSIAGPFPLSTFDSVPASNYPRTGQNALFKFSASDAQSQLLPSVNMMYTDSWLGDNHQFTPRNNGRNSHNRDSSLSSLGSLGPASPFSFNTAHPQIALNEPAEHYHGLPIPDDQSYHLATKAPNSTPHDTFYANFPYSSDSTSVQAYASMLAPQKHRGDRGGLLPPPDFPSGGSSNSRPVSVASSVASDSPATPAAPEPEEERRRKNGVPTVPKLDRTMTDIYSDELYNPNFTITSAAPSQPSQTAMSPTRELFAQRVQAANNQHLSATEPSMSSVSRGRSPFCHGSPLAPASSHDFPQSSANHVRFNSAQQMREKRQAEMDAAQALRQAMAQSHSTGTPQTISPKDAVLEFNDGDESNNFPLFSQQESAGFDANQLAKANSQANNFGGLSLESSFDNYMASQLPSGLQQLPQQYPFVAKHRQQPSLSTVSNGSYSMSSRFGSSASASPDSTATGSPRRPENIRAEGGTYTCTYHGCTQRFETPSALQKHKREGHRQAHGLNGLRRPEGPTSNFFNTQAGPHKCERINPSTGKPCNTVFSRPYDLTRHEDTIHNARKQKVRCDVCTEEKTFSRADALTRHYRVCHPDLEFPGKHRKRGGSST</sequence>
<dbReference type="SUPFAM" id="SSF57667">
    <property type="entry name" value="beta-beta-alpha zinc fingers"/>
    <property type="match status" value="1"/>
</dbReference>
<dbReference type="OrthoDB" id="7295497at2759"/>
<dbReference type="InterPro" id="IPR036236">
    <property type="entry name" value="Znf_C2H2_sf"/>
</dbReference>
<keyword evidence="1" id="KW-0863">Zinc-finger</keyword>
<dbReference type="EMBL" id="CM003100">
    <property type="protein sequence ID" value="KUI67098.1"/>
    <property type="molecule type" value="Genomic_DNA"/>
</dbReference>
<protein>
    <submittedName>
        <fullName evidence="4">Transcriptional regulator RPN4</fullName>
    </submittedName>
</protein>
<keyword evidence="1" id="KW-0862">Zinc</keyword>
<organism evidence="4 5">
    <name type="scientific">Cytospora mali</name>
    <name type="common">Apple Valsa canker fungus</name>
    <name type="synonym">Valsa mali</name>
    <dbReference type="NCBI Taxonomy" id="578113"/>
    <lineage>
        <taxon>Eukaryota</taxon>
        <taxon>Fungi</taxon>
        <taxon>Dikarya</taxon>
        <taxon>Ascomycota</taxon>
        <taxon>Pezizomycotina</taxon>
        <taxon>Sordariomycetes</taxon>
        <taxon>Sordariomycetidae</taxon>
        <taxon>Diaporthales</taxon>
        <taxon>Cytosporaceae</taxon>
        <taxon>Cytospora</taxon>
    </lineage>
</organism>
<dbReference type="Gene3D" id="3.30.160.60">
    <property type="entry name" value="Classic Zinc Finger"/>
    <property type="match status" value="2"/>
</dbReference>
<feature type="region of interest" description="Disordered" evidence="2">
    <location>
        <begin position="174"/>
        <end position="193"/>
    </location>
</feature>
<dbReference type="PANTHER" id="PTHR46179">
    <property type="entry name" value="ZINC FINGER PROTEIN"/>
    <property type="match status" value="1"/>
</dbReference>
<dbReference type="GO" id="GO:0006357">
    <property type="term" value="P:regulation of transcription by RNA polymerase II"/>
    <property type="evidence" value="ECO:0007669"/>
    <property type="project" value="TreeGrafter"/>
</dbReference>
<evidence type="ECO:0000256" key="1">
    <source>
        <dbReference type="PROSITE-ProRule" id="PRU00042"/>
    </source>
</evidence>
<evidence type="ECO:0000259" key="3">
    <source>
        <dbReference type="PROSITE" id="PS50157"/>
    </source>
</evidence>
<feature type="region of interest" description="Disordered" evidence="2">
    <location>
        <begin position="1"/>
        <end position="36"/>
    </location>
</feature>
<feature type="compositionally biased region" description="Low complexity" evidence="2">
    <location>
        <begin position="244"/>
        <end position="265"/>
    </location>
</feature>
<dbReference type="InterPro" id="IPR013087">
    <property type="entry name" value="Znf_C2H2_type"/>
</dbReference>
<feature type="domain" description="C2H2-type" evidence="3">
    <location>
        <begin position="540"/>
        <end position="565"/>
    </location>
</feature>
<gene>
    <name evidence="4" type="ORF">VM1G_03239</name>
</gene>
<accession>A0A194VT43</accession>
<evidence type="ECO:0000313" key="4">
    <source>
        <dbReference type="EMBL" id="KUI67098.1"/>
    </source>
</evidence>
<dbReference type="Proteomes" id="UP000078559">
    <property type="component" value="Chromosome 3"/>
</dbReference>
<keyword evidence="1" id="KW-0479">Metal-binding</keyword>
<feature type="domain" description="C2H2-type" evidence="3">
    <location>
        <begin position="592"/>
        <end position="628"/>
    </location>
</feature>
<feature type="region of interest" description="Disordered" evidence="2">
    <location>
        <begin position="567"/>
        <end position="591"/>
    </location>
</feature>
<dbReference type="PROSITE" id="PS00028">
    <property type="entry name" value="ZINC_FINGER_C2H2_1"/>
    <property type="match status" value="1"/>
</dbReference>
<evidence type="ECO:0000313" key="5">
    <source>
        <dbReference type="Proteomes" id="UP000078559"/>
    </source>
</evidence>
<feature type="region of interest" description="Disordered" evidence="2">
    <location>
        <begin position="490"/>
        <end position="535"/>
    </location>
</feature>
<feature type="region of interest" description="Disordered" evidence="2">
    <location>
        <begin position="128"/>
        <end position="149"/>
    </location>
</feature>
<dbReference type="PANTHER" id="PTHR46179:SF19">
    <property type="entry name" value="C2H2 FINGER DOMAIN TRANSCRIPTION FACTOR (EUROFUNG)-RELATED"/>
    <property type="match status" value="1"/>
</dbReference>
<name>A0A194VT43_CYTMA</name>
<dbReference type="PROSITE" id="PS50157">
    <property type="entry name" value="ZINC_FINGER_C2H2_2"/>
    <property type="match status" value="2"/>
</dbReference>
<feature type="compositionally biased region" description="Polar residues" evidence="2">
    <location>
        <begin position="580"/>
        <end position="589"/>
    </location>
</feature>
<feature type="region of interest" description="Disordered" evidence="2">
    <location>
        <begin position="224"/>
        <end position="285"/>
    </location>
</feature>
<dbReference type="SMART" id="SM00355">
    <property type="entry name" value="ZnF_C2H2"/>
    <property type="match status" value="3"/>
</dbReference>
<dbReference type="GO" id="GO:0008270">
    <property type="term" value="F:zinc ion binding"/>
    <property type="evidence" value="ECO:0007669"/>
    <property type="project" value="UniProtKB-KW"/>
</dbReference>
<dbReference type="Pfam" id="PF00096">
    <property type="entry name" value="zf-C2H2"/>
    <property type="match status" value="1"/>
</dbReference>
<reference evidence="4" key="1">
    <citation type="submission" date="2014-12" db="EMBL/GenBank/DDBJ databases">
        <title>Genome Sequence of Valsa Canker Pathogens Uncovers a Specific Adaption of Colonization on Woody Bark.</title>
        <authorList>
            <person name="Yin Z."/>
            <person name="Liu H."/>
            <person name="Gao X."/>
            <person name="Li Z."/>
            <person name="Song N."/>
            <person name="Ke X."/>
            <person name="Dai Q."/>
            <person name="Wu Y."/>
            <person name="Sun Y."/>
            <person name="Xu J.-R."/>
            <person name="Kang Z.K."/>
            <person name="Wang L."/>
            <person name="Huang L."/>
        </authorList>
    </citation>
    <scope>NUCLEOTIDE SEQUENCE [LARGE SCALE GENOMIC DNA]</scope>
    <source>
        <strain evidence="4">03-8</strain>
    </source>
</reference>
<feature type="compositionally biased region" description="Polar residues" evidence="2">
    <location>
        <begin position="128"/>
        <end position="137"/>
    </location>
</feature>
<evidence type="ECO:0000256" key="2">
    <source>
        <dbReference type="SAM" id="MobiDB-lite"/>
    </source>
</evidence>
<proteinExistence type="predicted"/>